<protein>
    <submittedName>
        <fullName evidence="1">Uncharacterized protein</fullName>
    </submittedName>
</protein>
<gene>
    <name evidence="1" type="ORF">BDV95DRAFT_219156</name>
</gene>
<reference evidence="1 2" key="1">
    <citation type="submission" date="2020-01" db="EMBL/GenBank/DDBJ databases">
        <authorList>
            <consortium name="DOE Joint Genome Institute"/>
            <person name="Haridas S."/>
            <person name="Albert R."/>
            <person name="Binder M."/>
            <person name="Bloem J."/>
            <person name="Labutti K."/>
            <person name="Salamov A."/>
            <person name="Andreopoulos B."/>
            <person name="Baker S.E."/>
            <person name="Barry K."/>
            <person name="Bills G."/>
            <person name="Bluhm B.H."/>
            <person name="Cannon C."/>
            <person name="Castanera R."/>
            <person name="Culley D.E."/>
            <person name="Daum C."/>
            <person name="Ezra D."/>
            <person name="Gonzalez J.B."/>
            <person name="Henrissat B."/>
            <person name="Kuo A."/>
            <person name="Liang C."/>
            <person name="Lipzen A."/>
            <person name="Lutzoni F."/>
            <person name="Magnuson J."/>
            <person name="Mondo S."/>
            <person name="Nolan M."/>
            <person name="Ohm R."/>
            <person name="Pangilinan J."/>
            <person name="Park H.-J.H."/>
            <person name="Ramirez L."/>
            <person name="Alfaro M."/>
            <person name="Sun H."/>
            <person name="Tritt A."/>
            <person name="Yoshinaga Y."/>
            <person name="Zwiers L.-H.L."/>
            <person name="Turgeon B.G."/>
            <person name="Goodwin S.B."/>
            <person name="Spatafora J.W."/>
            <person name="Crous P.W."/>
            <person name="Grigoriev I.V."/>
        </authorList>
    </citation>
    <scope>NUCLEOTIDE SEQUENCE [LARGE SCALE GENOMIC DNA]</scope>
    <source>
        <strain evidence="1 2">CBS 611.86</strain>
    </source>
</reference>
<dbReference type="AlphaFoldDB" id="A0A7C8MGC5"/>
<accession>A0A7C8MGC5</accession>
<evidence type="ECO:0000313" key="1">
    <source>
        <dbReference type="EMBL" id="KAF2876221.1"/>
    </source>
</evidence>
<dbReference type="Proteomes" id="UP000481861">
    <property type="component" value="Unassembled WGS sequence"/>
</dbReference>
<keyword evidence="2" id="KW-1185">Reference proteome</keyword>
<dbReference type="EMBL" id="JAADJZ010000003">
    <property type="protein sequence ID" value="KAF2876221.1"/>
    <property type="molecule type" value="Genomic_DNA"/>
</dbReference>
<sequence>MGLYSCNSAEKGASICPAFHSSISHSDVHNSLISRYIFQLAITRAHIRPSLSIFLLDWTELRTGCSCTTHFSHRLCAFATVAAYQDWTLTRGRSWRASYTSELSQNPGGSSVFFQSHSQYPWLLIFLSAFSKLYVKDHKSIQSAYYFSLDIALWWVKRLLFSPRGTDGHFLQCLSFLFTTFTT</sequence>
<comment type="caution">
    <text evidence="1">The sequence shown here is derived from an EMBL/GenBank/DDBJ whole genome shotgun (WGS) entry which is preliminary data.</text>
</comment>
<evidence type="ECO:0000313" key="2">
    <source>
        <dbReference type="Proteomes" id="UP000481861"/>
    </source>
</evidence>
<proteinExistence type="predicted"/>
<name>A0A7C8MGC5_9PLEO</name>
<organism evidence="1 2">
    <name type="scientific">Massariosphaeria phaeospora</name>
    <dbReference type="NCBI Taxonomy" id="100035"/>
    <lineage>
        <taxon>Eukaryota</taxon>
        <taxon>Fungi</taxon>
        <taxon>Dikarya</taxon>
        <taxon>Ascomycota</taxon>
        <taxon>Pezizomycotina</taxon>
        <taxon>Dothideomycetes</taxon>
        <taxon>Pleosporomycetidae</taxon>
        <taxon>Pleosporales</taxon>
        <taxon>Pleosporales incertae sedis</taxon>
        <taxon>Massariosphaeria</taxon>
    </lineage>
</organism>